<dbReference type="RefSeq" id="XP_060280118.1">
    <property type="nucleotide sequence ID" value="XM_060430211.1"/>
</dbReference>
<feature type="compositionally biased region" description="Basic and acidic residues" evidence="1">
    <location>
        <begin position="170"/>
        <end position="203"/>
    </location>
</feature>
<dbReference type="EMBL" id="MU839024">
    <property type="protein sequence ID" value="KAK1763905.1"/>
    <property type="molecule type" value="Genomic_DNA"/>
</dbReference>
<evidence type="ECO:0000313" key="3">
    <source>
        <dbReference type="Proteomes" id="UP001244011"/>
    </source>
</evidence>
<comment type="caution">
    <text evidence="2">The sequence shown here is derived from an EMBL/GenBank/DDBJ whole genome shotgun (WGS) entry which is preliminary data.</text>
</comment>
<keyword evidence="3" id="KW-1185">Reference proteome</keyword>
<protein>
    <submittedName>
        <fullName evidence="2">Uncharacterized protein</fullName>
    </submittedName>
</protein>
<reference evidence="2" key="1">
    <citation type="submission" date="2023-06" db="EMBL/GenBank/DDBJ databases">
        <title>Genome-scale phylogeny and comparative genomics of the fungal order Sordariales.</title>
        <authorList>
            <consortium name="Lawrence Berkeley National Laboratory"/>
            <person name="Hensen N."/>
            <person name="Bonometti L."/>
            <person name="Westerberg I."/>
            <person name="Brannstrom I.O."/>
            <person name="Guillou S."/>
            <person name="Cros-Aarteil S."/>
            <person name="Calhoun S."/>
            <person name="Haridas S."/>
            <person name="Kuo A."/>
            <person name="Mondo S."/>
            <person name="Pangilinan J."/>
            <person name="Riley R."/>
            <person name="Labutti K."/>
            <person name="Andreopoulos B."/>
            <person name="Lipzen A."/>
            <person name="Chen C."/>
            <person name="Yanf M."/>
            <person name="Daum C."/>
            <person name="Ng V."/>
            <person name="Clum A."/>
            <person name="Steindorff A."/>
            <person name="Ohm R."/>
            <person name="Martin F."/>
            <person name="Silar P."/>
            <person name="Natvig D."/>
            <person name="Lalanne C."/>
            <person name="Gautier V."/>
            <person name="Ament-Velasquez S.L."/>
            <person name="Kruys A."/>
            <person name="Hutchinson M.I."/>
            <person name="Powell A.J."/>
            <person name="Barry K."/>
            <person name="Miller A.N."/>
            <person name="Grigoriev I.V."/>
            <person name="Debuchy R."/>
            <person name="Gladieux P."/>
            <person name="Thoren M.H."/>
            <person name="Johannesson H."/>
        </authorList>
    </citation>
    <scope>NUCLEOTIDE SEQUENCE</scope>
    <source>
        <strain evidence="2">8032-3</strain>
    </source>
</reference>
<accession>A0AAJ0FKB2</accession>
<dbReference type="AlphaFoldDB" id="A0AAJ0FKB2"/>
<name>A0AAJ0FKB2_9PEZI</name>
<organism evidence="2 3">
    <name type="scientific">Phialemonium atrogriseum</name>
    <dbReference type="NCBI Taxonomy" id="1093897"/>
    <lineage>
        <taxon>Eukaryota</taxon>
        <taxon>Fungi</taxon>
        <taxon>Dikarya</taxon>
        <taxon>Ascomycota</taxon>
        <taxon>Pezizomycotina</taxon>
        <taxon>Sordariomycetes</taxon>
        <taxon>Sordariomycetidae</taxon>
        <taxon>Cephalothecales</taxon>
        <taxon>Cephalothecaceae</taxon>
        <taxon>Phialemonium</taxon>
    </lineage>
</organism>
<dbReference type="Proteomes" id="UP001244011">
    <property type="component" value="Unassembled WGS sequence"/>
</dbReference>
<evidence type="ECO:0000313" key="2">
    <source>
        <dbReference type="EMBL" id="KAK1763905.1"/>
    </source>
</evidence>
<feature type="region of interest" description="Disordered" evidence="1">
    <location>
        <begin position="160"/>
        <end position="203"/>
    </location>
</feature>
<sequence length="203" mass="22980">MSGSQAGSKSASKAGLSLSSIPQRQGLGSTFVQPGDILWCEFVYTTGCKMRFAGRDCDAWAEHIHEDIGDKLPSQLLCWFCDTLFDARDCPRDDPEQNFTNRMRHILEDHILGRFATEKTMKPDGFTIKRAYKNGKMSKADFEAGMAAELPPALRYPGWEEAYGEVDPPNEERDLVAVDTAKEDRDRRREERDRKGKGKERAK</sequence>
<gene>
    <name evidence="2" type="ORF">QBC33DRAFT_562486</name>
</gene>
<evidence type="ECO:0000256" key="1">
    <source>
        <dbReference type="SAM" id="MobiDB-lite"/>
    </source>
</evidence>
<dbReference type="GeneID" id="85313398"/>
<proteinExistence type="predicted"/>